<dbReference type="PANTHER" id="PTHR38444">
    <property type="entry name" value="ENTEROBACTIN BIOSYNTHESIS PROTEIN YBDZ"/>
    <property type="match status" value="1"/>
</dbReference>
<dbReference type="Pfam" id="PF03621">
    <property type="entry name" value="MbtH"/>
    <property type="match status" value="1"/>
</dbReference>
<dbReference type="GO" id="GO:0005829">
    <property type="term" value="C:cytosol"/>
    <property type="evidence" value="ECO:0007669"/>
    <property type="project" value="TreeGrafter"/>
</dbReference>
<feature type="domain" description="MbtH-like" evidence="1">
    <location>
        <begin position="4"/>
        <end position="54"/>
    </location>
</feature>
<dbReference type="SMART" id="SM00923">
    <property type="entry name" value="MbtH"/>
    <property type="match status" value="1"/>
</dbReference>
<accession>A0A7Z7NAT5</accession>
<evidence type="ECO:0000259" key="1">
    <source>
        <dbReference type="SMART" id="SM00923"/>
    </source>
</evidence>
<sequence length="76" mass="8817">MTVNPFDDDNDTFFVFVSDEEEHSLLPVFAEVPDGWRMACGEATRTEYMDYIDQNWADIRPKSLREKLALDRAVDA</sequence>
<evidence type="ECO:0000313" key="3">
    <source>
        <dbReference type="Proteomes" id="UP000554965"/>
    </source>
</evidence>
<keyword evidence="3" id="KW-1185">Reference proteome</keyword>
<dbReference type="AlphaFoldDB" id="A0A7Z7NAT5"/>
<dbReference type="InterPro" id="IPR038020">
    <property type="entry name" value="MbtH-like_sf"/>
</dbReference>
<dbReference type="RefSeq" id="WP_186243126.1">
    <property type="nucleotide sequence ID" value="NZ_OCTY01000002.1"/>
</dbReference>
<protein>
    <submittedName>
        <fullName evidence="2">Enterobactin biosynthesis protein YbdZ</fullName>
    </submittedName>
</protein>
<dbReference type="PANTHER" id="PTHR38444:SF1">
    <property type="entry name" value="ENTEROBACTIN BIOSYNTHESIS PROTEIN YBDZ"/>
    <property type="match status" value="1"/>
</dbReference>
<gene>
    <name evidence="2" type="primary">ybdZ_2</name>
    <name evidence="2" type="ORF">MSIMFB_02726</name>
</gene>
<dbReference type="InterPro" id="IPR037407">
    <property type="entry name" value="MLP_fam"/>
</dbReference>
<dbReference type="Proteomes" id="UP000554965">
    <property type="component" value="Unassembled WGS sequence"/>
</dbReference>
<dbReference type="InterPro" id="IPR005153">
    <property type="entry name" value="MbtH-like_dom"/>
</dbReference>
<dbReference type="EMBL" id="OCTY01000002">
    <property type="protein sequence ID" value="SOJ55237.1"/>
    <property type="molecule type" value="Genomic_DNA"/>
</dbReference>
<dbReference type="GO" id="GO:0019290">
    <property type="term" value="P:siderophore biosynthetic process"/>
    <property type="evidence" value="ECO:0007669"/>
    <property type="project" value="TreeGrafter"/>
</dbReference>
<comment type="caution">
    <text evidence="2">The sequence shown here is derived from an EMBL/GenBank/DDBJ whole genome shotgun (WGS) entry which is preliminary data.</text>
</comment>
<reference evidence="2 3" key="1">
    <citation type="submission" date="2017-10" db="EMBL/GenBank/DDBJ databases">
        <authorList>
            <consortium name="Urmite Genomes"/>
        </authorList>
    </citation>
    <scope>NUCLEOTIDE SEQUENCE [LARGE SCALE GENOMIC DNA]</scope>
    <source>
        <strain evidence="2 3">FB-527</strain>
    </source>
</reference>
<dbReference type="Gene3D" id="3.90.820.10">
    <property type="entry name" value="Structural Genomics, Unknown Function 30-nov-00 1gh9 Mol_id"/>
    <property type="match status" value="1"/>
</dbReference>
<proteinExistence type="predicted"/>
<organism evidence="2 3">
    <name type="scientific">Mycobacterium simulans</name>
    <dbReference type="NCBI Taxonomy" id="627089"/>
    <lineage>
        <taxon>Bacteria</taxon>
        <taxon>Bacillati</taxon>
        <taxon>Actinomycetota</taxon>
        <taxon>Actinomycetes</taxon>
        <taxon>Mycobacteriales</taxon>
        <taxon>Mycobacteriaceae</taxon>
        <taxon>Mycobacterium</taxon>
    </lineage>
</organism>
<name>A0A7Z7NAT5_9MYCO</name>
<dbReference type="SUPFAM" id="SSF160582">
    <property type="entry name" value="MbtH-like"/>
    <property type="match status" value="1"/>
</dbReference>
<evidence type="ECO:0000313" key="2">
    <source>
        <dbReference type="EMBL" id="SOJ55237.1"/>
    </source>
</evidence>